<evidence type="ECO:0000313" key="1">
    <source>
        <dbReference type="EMBL" id="VFJ56704.1"/>
    </source>
</evidence>
<sequence>MSIEEAEYAFTGYFENRVLRKRPYLKKIWCIRICNNPLKVEPQFVYFPLGFANGSSFKGALLIQDHALLV</sequence>
<organism evidence="1">
    <name type="scientific">Candidatus Kentrum sp. FM</name>
    <dbReference type="NCBI Taxonomy" id="2126340"/>
    <lineage>
        <taxon>Bacteria</taxon>
        <taxon>Pseudomonadati</taxon>
        <taxon>Pseudomonadota</taxon>
        <taxon>Gammaproteobacteria</taxon>
        <taxon>Candidatus Kentrum</taxon>
    </lineage>
</organism>
<name>A0A450SRM2_9GAMM</name>
<gene>
    <name evidence="1" type="ORF">BECKFM1743A_GA0114220_101735</name>
    <name evidence="3" type="ORF">BECKFM1743B_GA0114221_102034</name>
    <name evidence="2" type="ORF">BECKFM1743C_GA0114222_102085</name>
</gene>
<dbReference type="EMBL" id="CAADFL010000203">
    <property type="protein sequence ID" value="VFK11725.1"/>
    <property type="molecule type" value="Genomic_DNA"/>
</dbReference>
<protein>
    <submittedName>
        <fullName evidence="1">Uncharacterized protein</fullName>
    </submittedName>
</protein>
<evidence type="ECO:0000313" key="2">
    <source>
        <dbReference type="EMBL" id="VFJ57775.1"/>
    </source>
</evidence>
<dbReference type="EMBL" id="CAADEZ010000173">
    <property type="protein sequence ID" value="VFJ56704.1"/>
    <property type="molecule type" value="Genomic_DNA"/>
</dbReference>
<dbReference type="EMBL" id="CAADFA010000208">
    <property type="protein sequence ID" value="VFJ57775.1"/>
    <property type="molecule type" value="Genomic_DNA"/>
</dbReference>
<dbReference type="AlphaFoldDB" id="A0A450SRM2"/>
<proteinExistence type="predicted"/>
<accession>A0A450SRM2</accession>
<evidence type="ECO:0000313" key="3">
    <source>
        <dbReference type="EMBL" id="VFK11725.1"/>
    </source>
</evidence>
<reference evidence="1" key="1">
    <citation type="submission" date="2019-02" db="EMBL/GenBank/DDBJ databases">
        <authorList>
            <person name="Gruber-Vodicka R. H."/>
            <person name="Seah K. B. B."/>
        </authorList>
    </citation>
    <scope>NUCLEOTIDE SEQUENCE</scope>
    <source>
        <strain evidence="1">BECK_BZ163</strain>
        <strain evidence="3">BECK_BZ164</strain>
        <strain evidence="2">BECK_BZ165</strain>
    </source>
</reference>